<reference evidence="2 3" key="1">
    <citation type="journal article" date="2008" name="Nature">
        <title>The genome of the model beetle and pest Tribolium castaneum.</title>
        <authorList>
            <consortium name="Tribolium Genome Sequencing Consortium"/>
            <person name="Richards S."/>
            <person name="Gibbs R.A."/>
            <person name="Weinstock G.M."/>
            <person name="Brown S.J."/>
            <person name="Denell R."/>
            <person name="Beeman R.W."/>
            <person name="Gibbs R."/>
            <person name="Beeman R.W."/>
            <person name="Brown S.J."/>
            <person name="Bucher G."/>
            <person name="Friedrich M."/>
            <person name="Grimmelikhuijzen C.J."/>
            <person name="Klingler M."/>
            <person name="Lorenzen M."/>
            <person name="Richards S."/>
            <person name="Roth S."/>
            <person name="Schroder R."/>
            <person name="Tautz D."/>
            <person name="Zdobnov E.M."/>
            <person name="Muzny D."/>
            <person name="Gibbs R.A."/>
            <person name="Weinstock G.M."/>
            <person name="Attaway T."/>
            <person name="Bell S."/>
            <person name="Buhay C.J."/>
            <person name="Chandrabose M.N."/>
            <person name="Chavez D."/>
            <person name="Clerk-Blankenburg K.P."/>
            <person name="Cree A."/>
            <person name="Dao M."/>
            <person name="Davis C."/>
            <person name="Chacko J."/>
            <person name="Dinh H."/>
            <person name="Dugan-Rocha S."/>
            <person name="Fowler G."/>
            <person name="Garner T.T."/>
            <person name="Garnes J."/>
            <person name="Gnirke A."/>
            <person name="Hawes A."/>
            <person name="Hernandez J."/>
            <person name="Hines S."/>
            <person name="Holder M."/>
            <person name="Hume J."/>
            <person name="Jhangiani S.N."/>
            <person name="Joshi V."/>
            <person name="Khan Z.M."/>
            <person name="Jackson L."/>
            <person name="Kovar C."/>
            <person name="Kowis A."/>
            <person name="Lee S."/>
            <person name="Lewis L.R."/>
            <person name="Margolis J."/>
            <person name="Morgan M."/>
            <person name="Nazareth L.V."/>
            <person name="Nguyen N."/>
            <person name="Okwuonu G."/>
            <person name="Parker D."/>
            <person name="Richards S."/>
            <person name="Ruiz S.J."/>
            <person name="Santibanez J."/>
            <person name="Savard J."/>
            <person name="Scherer S.E."/>
            <person name="Schneider B."/>
            <person name="Sodergren E."/>
            <person name="Tautz D."/>
            <person name="Vattahil S."/>
            <person name="Villasana D."/>
            <person name="White C.S."/>
            <person name="Wright R."/>
            <person name="Park Y."/>
            <person name="Beeman R.W."/>
            <person name="Lord J."/>
            <person name="Oppert B."/>
            <person name="Lorenzen M."/>
            <person name="Brown S."/>
            <person name="Wang L."/>
            <person name="Savard J."/>
            <person name="Tautz D."/>
            <person name="Richards S."/>
            <person name="Weinstock G."/>
            <person name="Gibbs R.A."/>
            <person name="Liu Y."/>
            <person name="Worley K."/>
            <person name="Weinstock G."/>
            <person name="Elsik C.G."/>
            <person name="Reese J.T."/>
            <person name="Elhaik E."/>
            <person name="Landan G."/>
            <person name="Graur D."/>
            <person name="Arensburger P."/>
            <person name="Atkinson P."/>
            <person name="Beeman R.W."/>
            <person name="Beidler J."/>
            <person name="Brown S.J."/>
            <person name="Demuth J.P."/>
            <person name="Drury D.W."/>
            <person name="Du Y.Z."/>
            <person name="Fujiwara H."/>
            <person name="Lorenzen M."/>
            <person name="Maselli V."/>
            <person name="Osanai M."/>
            <person name="Park Y."/>
            <person name="Robertson H.M."/>
            <person name="Tu Z."/>
            <person name="Wang J.J."/>
            <person name="Wang S."/>
            <person name="Richards S."/>
            <person name="Song H."/>
            <person name="Zhang L."/>
            <person name="Sodergren E."/>
            <person name="Werner D."/>
            <person name="Stanke M."/>
            <person name="Morgenstern B."/>
            <person name="Solovyev V."/>
            <person name="Kosarev P."/>
            <person name="Brown G."/>
            <person name="Chen H.C."/>
            <person name="Ermolaeva O."/>
            <person name="Hlavina W."/>
            <person name="Kapustin Y."/>
            <person name="Kiryutin B."/>
            <person name="Kitts P."/>
            <person name="Maglott D."/>
            <person name="Pruitt K."/>
            <person name="Sapojnikov V."/>
            <person name="Souvorov A."/>
            <person name="Mackey A.J."/>
            <person name="Waterhouse R.M."/>
            <person name="Wyder S."/>
            <person name="Zdobnov E.M."/>
            <person name="Zdobnov E.M."/>
            <person name="Wyder S."/>
            <person name="Kriventseva E.V."/>
            <person name="Kadowaki T."/>
            <person name="Bork P."/>
            <person name="Aranda M."/>
            <person name="Bao R."/>
            <person name="Beermann A."/>
            <person name="Berns N."/>
            <person name="Bolognesi R."/>
            <person name="Bonneton F."/>
            <person name="Bopp D."/>
            <person name="Brown S.J."/>
            <person name="Bucher G."/>
            <person name="Butts T."/>
            <person name="Chaumot A."/>
            <person name="Denell R.E."/>
            <person name="Ferrier D.E."/>
            <person name="Friedrich M."/>
            <person name="Gordon C.M."/>
            <person name="Jindra M."/>
            <person name="Klingler M."/>
            <person name="Lan Q."/>
            <person name="Lattorff H.M."/>
            <person name="Laudet V."/>
            <person name="von Levetsow C."/>
            <person name="Liu Z."/>
            <person name="Lutz R."/>
            <person name="Lynch J.A."/>
            <person name="da Fonseca R.N."/>
            <person name="Posnien N."/>
            <person name="Reuter R."/>
            <person name="Roth S."/>
            <person name="Savard J."/>
            <person name="Schinko J.B."/>
            <person name="Schmitt C."/>
            <person name="Schoppmeier M."/>
            <person name="Schroder R."/>
            <person name="Shippy T.D."/>
            <person name="Simonnet F."/>
            <person name="Marques-Souza H."/>
            <person name="Tautz D."/>
            <person name="Tomoyasu Y."/>
            <person name="Trauner J."/>
            <person name="Van der Zee M."/>
            <person name="Vervoort M."/>
            <person name="Wittkopp N."/>
            <person name="Wimmer E.A."/>
            <person name="Yang X."/>
            <person name="Jones A.K."/>
            <person name="Sattelle D.B."/>
            <person name="Ebert P.R."/>
            <person name="Nelson D."/>
            <person name="Scott J.G."/>
            <person name="Beeman R.W."/>
            <person name="Muthukrishnan S."/>
            <person name="Kramer K.J."/>
            <person name="Arakane Y."/>
            <person name="Beeman R.W."/>
            <person name="Zhu Q."/>
            <person name="Hogenkamp D."/>
            <person name="Dixit R."/>
            <person name="Oppert B."/>
            <person name="Jiang H."/>
            <person name="Zou Z."/>
            <person name="Marshall J."/>
            <person name="Elpidina E."/>
            <person name="Vinokurov K."/>
            <person name="Oppert C."/>
            <person name="Zou Z."/>
            <person name="Evans J."/>
            <person name="Lu Z."/>
            <person name="Zhao P."/>
            <person name="Sumathipala N."/>
            <person name="Altincicek B."/>
            <person name="Vilcinskas A."/>
            <person name="Williams M."/>
            <person name="Hultmark D."/>
            <person name="Hetru C."/>
            <person name="Jiang H."/>
            <person name="Grimmelikhuijzen C.J."/>
            <person name="Hauser F."/>
            <person name="Cazzamali G."/>
            <person name="Williamson M."/>
            <person name="Park Y."/>
            <person name="Li B."/>
            <person name="Tanaka Y."/>
            <person name="Predel R."/>
            <person name="Neupert S."/>
            <person name="Schachtner J."/>
            <person name="Verleyen P."/>
            <person name="Raible F."/>
            <person name="Bork P."/>
            <person name="Friedrich M."/>
            <person name="Walden K.K."/>
            <person name="Robertson H.M."/>
            <person name="Angeli S."/>
            <person name="Foret S."/>
            <person name="Bucher G."/>
            <person name="Schuetz S."/>
            <person name="Maleszka R."/>
            <person name="Wimmer E.A."/>
            <person name="Beeman R.W."/>
            <person name="Lorenzen M."/>
            <person name="Tomoyasu Y."/>
            <person name="Miller S.C."/>
            <person name="Grossmann D."/>
            <person name="Bucher G."/>
        </authorList>
    </citation>
    <scope>NUCLEOTIDE SEQUENCE [LARGE SCALE GENOMIC DNA]</scope>
    <source>
        <strain evidence="2 3">Georgia GA2</strain>
    </source>
</reference>
<evidence type="ECO:0000313" key="3">
    <source>
        <dbReference type="Proteomes" id="UP000007266"/>
    </source>
</evidence>
<feature type="signal peptide" evidence="1">
    <location>
        <begin position="1"/>
        <end position="20"/>
    </location>
</feature>
<evidence type="ECO:0000256" key="1">
    <source>
        <dbReference type="SAM" id="SignalP"/>
    </source>
</evidence>
<keyword evidence="1" id="KW-0732">Signal</keyword>
<accession>A0A139WFU9</accession>
<dbReference type="InParanoid" id="A0A139WFU9"/>
<feature type="chain" id="PRO_5007299897" evidence="1">
    <location>
        <begin position="21"/>
        <end position="67"/>
    </location>
</feature>
<evidence type="ECO:0000313" key="2">
    <source>
        <dbReference type="EMBL" id="KYB26794.1"/>
    </source>
</evidence>
<name>A0A139WFU9_TRICA</name>
<protein>
    <submittedName>
        <fullName evidence="2">Uncharacterized protein</fullName>
    </submittedName>
</protein>
<dbReference type="AlphaFoldDB" id="A0A139WFU9"/>
<keyword evidence="3" id="KW-1185">Reference proteome</keyword>
<proteinExistence type="predicted"/>
<reference evidence="2 3" key="2">
    <citation type="journal article" date="2010" name="Nucleic Acids Res.">
        <title>BeetleBase in 2010: revisions to provide comprehensive genomic information for Tribolium castaneum.</title>
        <authorList>
            <person name="Kim H.S."/>
            <person name="Murphy T."/>
            <person name="Xia J."/>
            <person name="Caragea D."/>
            <person name="Park Y."/>
            <person name="Beeman R.W."/>
            <person name="Lorenzen M.D."/>
            <person name="Butcher S."/>
            <person name="Manak J.R."/>
            <person name="Brown S.J."/>
        </authorList>
    </citation>
    <scope>GENOME REANNOTATION</scope>
    <source>
        <strain evidence="2 3">Georgia GA2</strain>
    </source>
</reference>
<sequence length="67" mass="7599">MMKRFLLCLVVVALVMPVLNQPTDGVKTSSTLHSGEKTGGETMDTAESAVFLPRFTYRRTQSQRYRF</sequence>
<organism evidence="2 3">
    <name type="scientific">Tribolium castaneum</name>
    <name type="common">Red flour beetle</name>
    <dbReference type="NCBI Taxonomy" id="7070"/>
    <lineage>
        <taxon>Eukaryota</taxon>
        <taxon>Metazoa</taxon>
        <taxon>Ecdysozoa</taxon>
        <taxon>Arthropoda</taxon>
        <taxon>Hexapoda</taxon>
        <taxon>Insecta</taxon>
        <taxon>Pterygota</taxon>
        <taxon>Neoptera</taxon>
        <taxon>Endopterygota</taxon>
        <taxon>Coleoptera</taxon>
        <taxon>Polyphaga</taxon>
        <taxon>Cucujiformia</taxon>
        <taxon>Tenebrionidae</taxon>
        <taxon>Tenebrionidae incertae sedis</taxon>
        <taxon>Tribolium</taxon>
    </lineage>
</organism>
<dbReference type="Proteomes" id="UP000007266">
    <property type="component" value="Linkage group 7"/>
</dbReference>
<gene>
    <name evidence="2" type="primary">AUGUSTUS-3.0.2_33540</name>
    <name evidence="2" type="ORF">TcasGA2_TC033540</name>
</gene>
<dbReference type="EMBL" id="KQ971351">
    <property type="protein sequence ID" value="KYB26794.1"/>
    <property type="molecule type" value="Genomic_DNA"/>
</dbReference>